<keyword evidence="1" id="KW-1133">Transmembrane helix</keyword>
<accession>A0A4V2SW46</accession>
<name>A0A4V2SW46_9RHOB</name>
<dbReference type="GO" id="GO:0004175">
    <property type="term" value="F:endopeptidase activity"/>
    <property type="evidence" value="ECO:0007669"/>
    <property type="project" value="UniProtKB-ARBA"/>
</dbReference>
<keyword evidence="4" id="KW-1185">Reference proteome</keyword>
<dbReference type="AlphaFoldDB" id="A0A4V2SW46"/>
<dbReference type="OrthoDB" id="7171777at2"/>
<feature type="transmembrane region" description="Helical" evidence="1">
    <location>
        <begin position="68"/>
        <end position="87"/>
    </location>
</feature>
<feature type="transmembrane region" description="Helical" evidence="1">
    <location>
        <begin position="201"/>
        <end position="221"/>
    </location>
</feature>
<evidence type="ECO:0000313" key="3">
    <source>
        <dbReference type="EMBL" id="TCP60946.1"/>
    </source>
</evidence>
<protein>
    <recommendedName>
        <fullName evidence="2">CAAX prenyl protease 2/Lysostaphin resistance protein A-like domain-containing protein</fullName>
    </recommendedName>
</protein>
<feature type="transmembrane region" description="Helical" evidence="1">
    <location>
        <begin position="268"/>
        <end position="287"/>
    </location>
</feature>
<gene>
    <name evidence="3" type="ORF">EV663_107122</name>
</gene>
<feature type="transmembrane region" description="Helical" evidence="1">
    <location>
        <begin position="108"/>
        <end position="130"/>
    </location>
</feature>
<evidence type="ECO:0000256" key="1">
    <source>
        <dbReference type="SAM" id="Phobius"/>
    </source>
</evidence>
<dbReference type="Pfam" id="PF02517">
    <property type="entry name" value="Rce1-like"/>
    <property type="match status" value="1"/>
</dbReference>
<dbReference type="Proteomes" id="UP000295050">
    <property type="component" value="Unassembled WGS sequence"/>
</dbReference>
<keyword evidence="1" id="KW-0812">Transmembrane</keyword>
<dbReference type="RefSeq" id="WP_132951493.1">
    <property type="nucleotide sequence ID" value="NZ_SLXU01000007.1"/>
</dbReference>
<proteinExistence type="predicted"/>
<feature type="transmembrane region" description="Helical" evidence="1">
    <location>
        <begin position="176"/>
        <end position="195"/>
    </location>
</feature>
<reference evidence="3 4" key="1">
    <citation type="submission" date="2019-03" db="EMBL/GenBank/DDBJ databases">
        <title>Genomic Encyclopedia of Type Strains, Phase IV (KMG-IV): sequencing the most valuable type-strain genomes for metagenomic binning, comparative biology and taxonomic classification.</title>
        <authorList>
            <person name="Goeker M."/>
        </authorList>
    </citation>
    <scope>NUCLEOTIDE SEQUENCE [LARGE SCALE GENOMIC DNA]</scope>
    <source>
        <strain evidence="3 4">DSM 24766</strain>
    </source>
</reference>
<dbReference type="GO" id="GO:0080120">
    <property type="term" value="P:CAAX-box protein maturation"/>
    <property type="evidence" value="ECO:0007669"/>
    <property type="project" value="UniProtKB-ARBA"/>
</dbReference>
<comment type="caution">
    <text evidence="3">The sequence shown here is derived from an EMBL/GenBank/DDBJ whole genome shotgun (WGS) entry which is preliminary data.</text>
</comment>
<dbReference type="EMBL" id="SLXU01000007">
    <property type="protein sequence ID" value="TCP60946.1"/>
    <property type="molecule type" value="Genomic_DNA"/>
</dbReference>
<sequence>MRSALFEAYIESARLYPELWRTFAAIAVMLLIYLGFFALMIVAAFPVLGPLNYFGWLRGLTAPATPGHTLFVLGSFVGMGLAVLIATPALHYREPGSLFGPLRDTLRGFFKALAVLTPLYALLFAAIALGTPLEPNLDPTTWLRLLPLALVLIVIQTGSEELIFRGYLQQQLAARFAARAIWMGLPALIFAALHFNPAAGANAWFIMATVLAFALAAADLTERSGSLGIAMGWHFVNNVSAILMCSVKGTITGLALYVTPFDLSDTTWAPLSMGLDILVIYVIWRLLRARI</sequence>
<keyword evidence="1" id="KW-0472">Membrane</keyword>
<feature type="transmembrane region" description="Helical" evidence="1">
    <location>
        <begin position="233"/>
        <end position="256"/>
    </location>
</feature>
<dbReference type="InterPro" id="IPR003675">
    <property type="entry name" value="Rce1/LyrA-like_dom"/>
</dbReference>
<feature type="transmembrane region" description="Helical" evidence="1">
    <location>
        <begin position="142"/>
        <end position="164"/>
    </location>
</feature>
<feature type="transmembrane region" description="Helical" evidence="1">
    <location>
        <begin position="23"/>
        <end position="48"/>
    </location>
</feature>
<organism evidence="3 4">
    <name type="scientific">Rhodovulum bhavnagarense</name>
    <dbReference type="NCBI Taxonomy" id="992286"/>
    <lineage>
        <taxon>Bacteria</taxon>
        <taxon>Pseudomonadati</taxon>
        <taxon>Pseudomonadota</taxon>
        <taxon>Alphaproteobacteria</taxon>
        <taxon>Rhodobacterales</taxon>
        <taxon>Paracoccaceae</taxon>
        <taxon>Rhodovulum</taxon>
    </lineage>
</organism>
<evidence type="ECO:0000313" key="4">
    <source>
        <dbReference type="Proteomes" id="UP000295050"/>
    </source>
</evidence>
<feature type="domain" description="CAAX prenyl protease 2/Lysostaphin resistance protein A-like" evidence="2">
    <location>
        <begin position="145"/>
        <end position="239"/>
    </location>
</feature>
<evidence type="ECO:0000259" key="2">
    <source>
        <dbReference type="Pfam" id="PF02517"/>
    </source>
</evidence>